<keyword evidence="2" id="KW-1185">Reference proteome</keyword>
<organism evidence="1 2">
    <name type="scientific">Gryllus longicercus</name>
    <dbReference type="NCBI Taxonomy" id="2509291"/>
    <lineage>
        <taxon>Eukaryota</taxon>
        <taxon>Metazoa</taxon>
        <taxon>Ecdysozoa</taxon>
        <taxon>Arthropoda</taxon>
        <taxon>Hexapoda</taxon>
        <taxon>Insecta</taxon>
        <taxon>Pterygota</taxon>
        <taxon>Neoptera</taxon>
        <taxon>Polyneoptera</taxon>
        <taxon>Orthoptera</taxon>
        <taxon>Ensifera</taxon>
        <taxon>Gryllidea</taxon>
        <taxon>Grylloidea</taxon>
        <taxon>Gryllidae</taxon>
        <taxon>Gryllinae</taxon>
        <taxon>Gryllus</taxon>
    </lineage>
</organism>
<dbReference type="Proteomes" id="UP001378592">
    <property type="component" value="Unassembled WGS sequence"/>
</dbReference>
<gene>
    <name evidence="1" type="ORF">R5R35_007445</name>
</gene>
<dbReference type="AlphaFoldDB" id="A0AAN9VDI8"/>
<protein>
    <submittedName>
        <fullName evidence="1">Uncharacterized protein</fullName>
    </submittedName>
</protein>
<comment type="caution">
    <text evidence="1">The sequence shown here is derived from an EMBL/GenBank/DDBJ whole genome shotgun (WGS) entry which is preliminary data.</text>
</comment>
<accession>A0AAN9VDI8</accession>
<name>A0AAN9VDI8_9ORTH</name>
<reference evidence="1 2" key="1">
    <citation type="submission" date="2024-03" db="EMBL/GenBank/DDBJ databases">
        <title>The genome assembly and annotation of the cricket Gryllus longicercus Weissman &amp; Gray.</title>
        <authorList>
            <person name="Szrajer S."/>
            <person name="Gray D."/>
            <person name="Ylla G."/>
        </authorList>
    </citation>
    <scope>NUCLEOTIDE SEQUENCE [LARGE SCALE GENOMIC DNA]</scope>
    <source>
        <strain evidence="1">DAG 2021-001</strain>
        <tissue evidence="1">Whole body minus gut</tissue>
    </source>
</reference>
<sequence>MNLNLLSVSLEVSEEEKKLYDEFWALYAPRNAQIFTKLALIDEKTQKCSIHGYIVKITRANQCFQHCIGSTVHIVDDSMPFGSYFLVHLFATCEENPIPPEIHNIIRIIDMIVCVGEKSKKLFGFATSKANVSLFLMIGATLVMRKTQTEIVRVAGYDKYIWNIMRVNREKEIRNLNHIKCTGFFKFYGEVSAFSFCGEYSFVRVHCGFRLHHTIVIKLLNLTPSFKNLKVGDHVKFSRVRAEKMPQGDFSFVVDCNCCHVEKLN</sequence>
<evidence type="ECO:0000313" key="2">
    <source>
        <dbReference type="Proteomes" id="UP001378592"/>
    </source>
</evidence>
<evidence type="ECO:0000313" key="1">
    <source>
        <dbReference type="EMBL" id="KAK7794011.1"/>
    </source>
</evidence>
<dbReference type="EMBL" id="JAZDUA010000352">
    <property type="protein sequence ID" value="KAK7794011.1"/>
    <property type="molecule type" value="Genomic_DNA"/>
</dbReference>
<proteinExistence type="predicted"/>